<organism evidence="2 3">
    <name type="scientific">Myroides indicus</name>
    <dbReference type="NCBI Taxonomy" id="1323422"/>
    <lineage>
        <taxon>Bacteria</taxon>
        <taxon>Pseudomonadati</taxon>
        <taxon>Bacteroidota</taxon>
        <taxon>Flavobacteriia</taxon>
        <taxon>Flavobacteriales</taxon>
        <taxon>Flavobacteriaceae</taxon>
        <taxon>Myroides</taxon>
    </lineage>
</organism>
<comment type="caution">
    <text evidence="2">The sequence shown here is derived from an EMBL/GenBank/DDBJ whole genome shotgun (WGS) entry which is preliminary data.</text>
</comment>
<evidence type="ECO:0000313" key="3">
    <source>
        <dbReference type="Proteomes" id="UP000295215"/>
    </source>
</evidence>
<evidence type="ECO:0000256" key="1">
    <source>
        <dbReference type="SAM" id="SignalP"/>
    </source>
</evidence>
<name>A0A4R7F9Y7_9FLAO</name>
<feature type="chain" id="PRO_5020574528" evidence="1">
    <location>
        <begin position="20"/>
        <end position="661"/>
    </location>
</feature>
<feature type="signal peptide" evidence="1">
    <location>
        <begin position="1"/>
        <end position="19"/>
    </location>
</feature>
<keyword evidence="1" id="KW-0732">Signal</keyword>
<accession>A0A4R7F9Y7</accession>
<dbReference type="EMBL" id="SOAG01000002">
    <property type="protein sequence ID" value="TDS65264.1"/>
    <property type="molecule type" value="Genomic_DNA"/>
</dbReference>
<gene>
    <name evidence="2" type="ORF">C8P70_10245</name>
</gene>
<proteinExistence type="predicted"/>
<reference evidence="2 3" key="1">
    <citation type="submission" date="2019-03" db="EMBL/GenBank/DDBJ databases">
        <title>Genomic Encyclopedia of Archaeal and Bacterial Type Strains, Phase II (KMG-II): from individual species to whole genera.</title>
        <authorList>
            <person name="Goeker M."/>
        </authorList>
    </citation>
    <scope>NUCLEOTIDE SEQUENCE [LARGE SCALE GENOMIC DNA]</scope>
    <source>
        <strain evidence="2 3">DSM 28213</strain>
    </source>
</reference>
<evidence type="ECO:0000313" key="2">
    <source>
        <dbReference type="EMBL" id="TDS65264.1"/>
    </source>
</evidence>
<dbReference type="Proteomes" id="UP000295215">
    <property type="component" value="Unassembled WGS sequence"/>
</dbReference>
<keyword evidence="3" id="KW-1185">Reference proteome</keyword>
<dbReference type="RefSeq" id="WP_133711490.1">
    <property type="nucleotide sequence ID" value="NZ_SOAG01000002.1"/>
</dbReference>
<sequence length="661" mass="71809">MKKITLVAALLGAVYFSHAQVGIGTPNPADASQLDIVAKNKGILIPRVELRTLTNFGPIAGTQVESLLVYNTASVTAENIAPGFYYWFESKWERIVNQKQLDETINNITDLQGDVDKIINLLKVAFPSNNLVDPSVDGDTHGGGMVFTPGDATTEPKIEYVYFDGTSYVKKDITNDIINIIHGAESKTTIVEYDGNQYYLSEAYIQNGGETDPANWTSVPSGAILLDVVAGVVNNFEEFVTNNSVTVDGNTYNTIEEYIEYISQNSMQDGVTKIVIDATTNQASFQIWDAATDTWVNVDNSAFKKIVTDNESKTSVVEYGGNQYYLSEAYIQNGGETDPASWTSVPSGAILLDVVAGVVNNFEEFVTNNSVTVDGNTYNTIEEYIEYISQNSMQDGVTKIVIDATTNQASFQIWDAATDTWVNVDNSAFGKIVTDNESETTIVKNETGDKTDGDLEITYDYFNEKQPDITGTPQITIDVNADIKNLIEGNIDIQKAITKILNDGGNVYYGDHDDDTSTPNVFYTIINDVKTPIDIAEVIVNAIKNATIVQKQEIKNQLGDKVNNTTVTKTGDTFNGSDIYIYTNKTTIAANSAETTGIAIPSGTTPDQIIGIKVIGAKGVVSSVTDIVVTGQQIDFNTGAGNMYNILGAGNYDVVVEFTAQ</sequence>
<dbReference type="OrthoDB" id="1247310at2"/>
<protein>
    <submittedName>
        <fullName evidence="2">Uncharacterized protein</fullName>
    </submittedName>
</protein>
<dbReference type="AlphaFoldDB" id="A0A4R7F9Y7"/>